<accession>A0A2H3KW39</accession>
<dbReference type="RefSeq" id="WP_097651758.1">
    <property type="nucleotide sequence ID" value="NZ_LYXE01000066.1"/>
</dbReference>
<dbReference type="Proteomes" id="UP000220922">
    <property type="component" value="Unassembled WGS sequence"/>
</dbReference>
<organism evidence="1 2">
    <name type="scientific">Candidatus Chloroploca asiatica</name>
    <dbReference type="NCBI Taxonomy" id="1506545"/>
    <lineage>
        <taxon>Bacteria</taxon>
        <taxon>Bacillati</taxon>
        <taxon>Chloroflexota</taxon>
        <taxon>Chloroflexia</taxon>
        <taxon>Chloroflexales</taxon>
        <taxon>Chloroflexineae</taxon>
        <taxon>Oscillochloridaceae</taxon>
        <taxon>Candidatus Chloroploca</taxon>
    </lineage>
</organism>
<evidence type="ECO:0000313" key="2">
    <source>
        <dbReference type="Proteomes" id="UP000220922"/>
    </source>
</evidence>
<comment type="caution">
    <text evidence="1">The sequence shown here is derived from an EMBL/GenBank/DDBJ whole genome shotgun (WGS) entry which is preliminary data.</text>
</comment>
<dbReference type="OrthoDB" id="158309at2"/>
<keyword evidence="2" id="KW-1185">Reference proteome</keyword>
<dbReference type="AlphaFoldDB" id="A0A2H3KW39"/>
<name>A0A2H3KW39_9CHLR</name>
<protein>
    <submittedName>
        <fullName evidence="1">Uncharacterized protein</fullName>
    </submittedName>
</protein>
<evidence type="ECO:0000313" key="1">
    <source>
        <dbReference type="EMBL" id="PDV99594.1"/>
    </source>
</evidence>
<proteinExistence type="predicted"/>
<dbReference type="EMBL" id="LYXE01000066">
    <property type="protein sequence ID" value="PDV99594.1"/>
    <property type="molecule type" value="Genomic_DNA"/>
</dbReference>
<gene>
    <name evidence="1" type="ORF">A9Q02_11650</name>
</gene>
<sequence>METQSITLARATPGRLITANLDGSLNLVWDEATIRIALYDLGHLAMLLDEWCAEEEPGFLRCGYYQLMQSPDGGIQLWLNKSGLCLSRDDLQILTGLIRTAEALLEAPIPTQPTLPFGPGYHRLAAPARNRQWAN</sequence>
<reference evidence="1 2" key="1">
    <citation type="submission" date="2016-05" db="EMBL/GenBank/DDBJ databases">
        <authorList>
            <person name="Lavstsen T."/>
            <person name="Jespersen J.S."/>
        </authorList>
    </citation>
    <scope>NUCLEOTIDE SEQUENCE [LARGE SCALE GENOMIC DNA]</scope>
    <source>
        <strain evidence="1 2">B7-9</strain>
    </source>
</reference>